<dbReference type="CDD" id="cd02440">
    <property type="entry name" value="AdoMet_MTases"/>
    <property type="match status" value="1"/>
</dbReference>
<dbReference type="InterPro" id="IPR003333">
    <property type="entry name" value="CMAS"/>
</dbReference>
<sequence length="420" mass="48251">MNPTLPPAADLDSDIVRVTRDTVDAVGAGLPLAARRAFQLASRISHGSLTIRLPDGRRFRFDGEKPGPDADMTVHDFGFATRLAHGGDIGIGEAYLRGEWETSNLTRFLQLFCVNHELIARMLDGHALARLWQLFRHWLHRNTKSGSRRNIHAHYDLGNRFYESWLDRTMTYSSALFAHRDEDLSSAQTRKYRALAETTRIGPDSHVLEIGCGWGGFAEFVATEIGARVTGLTISKEQYDYARKRIFEKGLAERVDIQLRDYRDETGRYDRIASIEMFEAVGEEYWPVYFQQVARRLEDGGVAGLQVITIQDRFFDTYRREMDFIRRYIFPGGMLPTPGIMKSLGERVGLALGEERVFGLDYAETLAAWRERFRAAWPNLVQLGFDERFRRMWEYYLAYCEAGFRSGNIDVRQIVYTKPA</sequence>
<evidence type="ECO:0000256" key="2">
    <source>
        <dbReference type="ARBA" id="ARBA00022603"/>
    </source>
</evidence>
<dbReference type="Proteomes" id="UP001205890">
    <property type="component" value="Unassembled WGS sequence"/>
</dbReference>
<reference evidence="6 7" key="1">
    <citation type="submission" date="2022-07" db="EMBL/GenBank/DDBJ databases">
        <authorList>
            <person name="Li W.-J."/>
            <person name="Deng Q.-Q."/>
        </authorList>
    </citation>
    <scope>NUCLEOTIDE SEQUENCE [LARGE SCALE GENOMIC DNA]</scope>
    <source>
        <strain evidence="6 7">SYSU M60028</strain>
    </source>
</reference>
<accession>A0ABT1LBV1</accession>
<gene>
    <name evidence="6" type="ORF">NK718_08470</name>
</gene>
<dbReference type="PANTHER" id="PTHR43667">
    <property type="entry name" value="CYCLOPROPANE-FATTY-ACYL-PHOSPHOLIPID SYNTHASE"/>
    <property type="match status" value="1"/>
</dbReference>
<proteinExistence type="inferred from homology"/>
<dbReference type="InterPro" id="IPR050723">
    <property type="entry name" value="CFA/CMAS"/>
</dbReference>
<organism evidence="6 7">
    <name type="scientific">Alsobacter ponti</name>
    <dbReference type="NCBI Taxonomy" id="2962936"/>
    <lineage>
        <taxon>Bacteria</taxon>
        <taxon>Pseudomonadati</taxon>
        <taxon>Pseudomonadota</taxon>
        <taxon>Alphaproteobacteria</taxon>
        <taxon>Hyphomicrobiales</taxon>
        <taxon>Alsobacteraceae</taxon>
        <taxon>Alsobacter</taxon>
    </lineage>
</organism>
<keyword evidence="5" id="KW-0443">Lipid metabolism</keyword>
<evidence type="ECO:0000313" key="6">
    <source>
        <dbReference type="EMBL" id="MCP8938546.1"/>
    </source>
</evidence>
<evidence type="ECO:0000256" key="5">
    <source>
        <dbReference type="ARBA" id="ARBA00023098"/>
    </source>
</evidence>
<dbReference type="EMBL" id="JANCLU010000006">
    <property type="protein sequence ID" value="MCP8938546.1"/>
    <property type="molecule type" value="Genomic_DNA"/>
</dbReference>
<dbReference type="RefSeq" id="WP_254740582.1">
    <property type="nucleotide sequence ID" value="NZ_JANCLU010000006.1"/>
</dbReference>
<dbReference type="SUPFAM" id="SSF53335">
    <property type="entry name" value="S-adenosyl-L-methionine-dependent methyltransferases"/>
    <property type="match status" value="1"/>
</dbReference>
<evidence type="ECO:0000256" key="4">
    <source>
        <dbReference type="ARBA" id="ARBA00022691"/>
    </source>
</evidence>
<comment type="caution">
    <text evidence="6">The sequence shown here is derived from an EMBL/GenBank/DDBJ whole genome shotgun (WGS) entry which is preliminary data.</text>
</comment>
<dbReference type="PIRSF" id="PIRSF003085">
    <property type="entry name" value="CMAS"/>
    <property type="match status" value="1"/>
</dbReference>
<dbReference type="PANTHER" id="PTHR43667:SF2">
    <property type="entry name" value="FATTY ACID C-METHYL TRANSFERASE"/>
    <property type="match status" value="1"/>
</dbReference>
<evidence type="ECO:0000256" key="1">
    <source>
        <dbReference type="ARBA" id="ARBA00010815"/>
    </source>
</evidence>
<name>A0ABT1LBV1_9HYPH</name>
<protein>
    <submittedName>
        <fullName evidence="6">Cyclopropane-fatty-acyl-phospholipid synthase family protein</fullName>
    </submittedName>
</protein>
<keyword evidence="4" id="KW-0949">S-adenosyl-L-methionine</keyword>
<dbReference type="InterPro" id="IPR029063">
    <property type="entry name" value="SAM-dependent_MTases_sf"/>
</dbReference>
<comment type="similarity">
    <text evidence="1">Belongs to the CFA/CMAS family.</text>
</comment>
<evidence type="ECO:0000313" key="7">
    <source>
        <dbReference type="Proteomes" id="UP001205890"/>
    </source>
</evidence>
<evidence type="ECO:0000256" key="3">
    <source>
        <dbReference type="ARBA" id="ARBA00022679"/>
    </source>
</evidence>
<keyword evidence="3" id="KW-0808">Transferase</keyword>
<dbReference type="Pfam" id="PF02353">
    <property type="entry name" value="CMAS"/>
    <property type="match status" value="1"/>
</dbReference>
<dbReference type="Gene3D" id="3.40.50.150">
    <property type="entry name" value="Vaccinia Virus protein VP39"/>
    <property type="match status" value="1"/>
</dbReference>
<keyword evidence="2" id="KW-0489">Methyltransferase</keyword>
<keyword evidence="7" id="KW-1185">Reference proteome</keyword>